<dbReference type="SUPFAM" id="SSF56954">
    <property type="entry name" value="Outer membrane efflux proteins (OEP)"/>
    <property type="match status" value="1"/>
</dbReference>
<protein>
    <submittedName>
        <fullName evidence="8">Outer membrane protein TolC</fullName>
    </submittedName>
</protein>
<evidence type="ECO:0000256" key="3">
    <source>
        <dbReference type="ARBA" id="ARBA00022448"/>
    </source>
</evidence>
<keyword evidence="7" id="KW-0998">Cell outer membrane</keyword>
<dbReference type="InterPro" id="IPR051906">
    <property type="entry name" value="TolC-like"/>
</dbReference>
<comment type="caution">
    <text evidence="8">The sequence shown here is derived from an EMBL/GenBank/DDBJ whole genome shotgun (WGS) entry which is preliminary data.</text>
</comment>
<dbReference type="AlphaFoldDB" id="A0A495PPA5"/>
<keyword evidence="3" id="KW-0813">Transport</keyword>
<keyword evidence="9" id="KW-1185">Reference proteome</keyword>
<dbReference type="PANTHER" id="PTHR30026">
    <property type="entry name" value="OUTER MEMBRANE PROTEIN TOLC"/>
    <property type="match status" value="1"/>
</dbReference>
<evidence type="ECO:0000256" key="5">
    <source>
        <dbReference type="ARBA" id="ARBA00022692"/>
    </source>
</evidence>
<dbReference type="RefSeq" id="WP_121346094.1">
    <property type="nucleotide sequence ID" value="NZ_RBLG01000003.1"/>
</dbReference>
<evidence type="ECO:0000313" key="9">
    <source>
        <dbReference type="Proteomes" id="UP000276282"/>
    </source>
</evidence>
<dbReference type="Proteomes" id="UP000276282">
    <property type="component" value="Unassembled WGS sequence"/>
</dbReference>
<dbReference type="InterPro" id="IPR003423">
    <property type="entry name" value="OMP_efflux"/>
</dbReference>
<dbReference type="Gene3D" id="1.20.1600.10">
    <property type="entry name" value="Outer membrane efflux proteins (OEP)"/>
    <property type="match status" value="1"/>
</dbReference>
<keyword evidence="4" id="KW-1134">Transmembrane beta strand</keyword>
<evidence type="ECO:0000256" key="2">
    <source>
        <dbReference type="ARBA" id="ARBA00007613"/>
    </source>
</evidence>
<dbReference type="GO" id="GO:1990281">
    <property type="term" value="C:efflux pump complex"/>
    <property type="evidence" value="ECO:0007669"/>
    <property type="project" value="TreeGrafter"/>
</dbReference>
<keyword evidence="6" id="KW-0472">Membrane</keyword>
<dbReference type="GO" id="GO:0015562">
    <property type="term" value="F:efflux transmembrane transporter activity"/>
    <property type="evidence" value="ECO:0007669"/>
    <property type="project" value="InterPro"/>
</dbReference>
<evidence type="ECO:0000313" key="8">
    <source>
        <dbReference type="EMBL" id="RKS50489.1"/>
    </source>
</evidence>
<keyword evidence="5" id="KW-0812">Transmembrane</keyword>
<dbReference type="GO" id="GO:0015288">
    <property type="term" value="F:porin activity"/>
    <property type="evidence" value="ECO:0007669"/>
    <property type="project" value="TreeGrafter"/>
</dbReference>
<evidence type="ECO:0000256" key="6">
    <source>
        <dbReference type="ARBA" id="ARBA00023136"/>
    </source>
</evidence>
<sequence length="446" mass="50127">MKKILICFLLVTSLSSGQEPVILSLPEAVSYALDHKAEAEKARLDIIKANAQIAEVRSNALPHLNGSANTSYNPLLQENILPGEFFGRPGEDIAVAFGRKWNSTATVQLTQTLFNQAVFTGLKAARSTKEFYQLNAQLTNEEIIEKVATAYYQVYQTLQMLENVESNLKLTEQTVEIVKGLYETGLAKKIDYDRSRVALNNLIANRQRMINAVELRENALKFMIGMSISQEIKLPEQNFQPSLLPNESLEMTDRTELQLLAKQIELLNWQKKATLAEYYPSASLSANYGWLGQGDEVPIWNGEDKGVFWSDLASVGINIRIPIFNGFATKSRVKQNQIDIEKAQADFQETELALQLAYSNAVAQLENSFITIETQVENVELAREVLEDSQNNYELGLATLNDLLDAERDWATAKNNLTNARLDYKLAEVEVLKSQGKIEILKENKL</sequence>
<organism evidence="8 9">
    <name type="scientific">Gillisia mitskevichiae</name>
    <dbReference type="NCBI Taxonomy" id="270921"/>
    <lineage>
        <taxon>Bacteria</taxon>
        <taxon>Pseudomonadati</taxon>
        <taxon>Bacteroidota</taxon>
        <taxon>Flavobacteriia</taxon>
        <taxon>Flavobacteriales</taxon>
        <taxon>Flavobacteriaceae</taxon>
        <taxon>Gillisia</taxon>
    </lineage>
</organism>
<evidence type="ECO:0000256" key="7">
    <source>
        <dbReference type="ARBA" id="ARBA00023237"/>
    </source>
</evidence>
<accession>A0A495PPA5</accession>
<dbReference type="GO" id="GO:0009279">
    <property type="term" value="C:cell outer membrane"/>
    <property type="evidence" value="ECO:0007669"/>
    <property type="project" value="UniProtKB-SubCell"/>
</dbReference>
<gene>
    <name evidence="8" type="ORF">BC962_2251</name>
</gene>
<dbReference type="OrthoDB" id="367883at2"/>
<dbReference type="EMBL" id="RBLG01000003">
    <property type="protein sequence ID" value="RKS50489.1"/>
    <property type="molecule type" value="Genomic_DNA"/>
</dbReference>
<dbReference type="Pfam" id="PF02321">
    <property type="entry name" value="OEP"/>
    <property type="match status" value="2"/>
</dbReference>
<proteinExistence type="inferred from homology"/>
<comment type="similarity">
    <text evidence="2">Belongs to the outer membrane factor (OMF) (TC 1.B.17) family.</text>
</comment>
<dbReference type="PANTHER" id="PTHR30026:SF20">
    <property type="entry name" value="OUTER MEMBRANE PROTEIN TOLC"/>
    <property type="match status" value="1"/>
</dbReference>
<evidence type="ECO:0000256" key="4">
    <source>
        <dbReference type="ARBA" id="ARBA00022452"/>
    </source>
</evidence>
<evidence type="ECO:0000256" key="1">
    <source>
        <dbReference type="ARBA" id="ARBA00004442"/>
    </source>
</evidence>
<comment type="subcellular location">
    <subcellularLocation>
        <location evidence="1">Cell outer membrane</location>
    </subcellularLocation>
</comment>
<name>A0A495PPA5_9FLAO</name>
<reference evidence="8 9" key="1">
    <citation type="submission" date="2018-10" db="EMBL/GenBank/DDBJ databases">
        <title>Genomic Encyclopedia of Archaeal and Bacterial Type Strains, Phase II (KMG-II): from individual species to whole genera.</title>
        <authorList>
            <person name="Goeker M."/>
        </authorList>
    </citation>
    <scope>NUCLEOTIDE SEQUENCE [LARGE SCALE GENOMIC DNA]</scope>
    <source>
        <strain evidence="8 9">DSM 19839</strain>
    </source>
</reference>